<protein>
    <recommendedName>
        <fullName evidence="8">Cardiolipin synthase N-terminal domain-containing protein</fullName>
    </recommendedName>
</protein>
<feature type="transmembrane region" description="Helical" evidence="7">
    <location>
        <begin position="115"/>
        <end position="135"/>
    </location>
</feature>
<keyword evidence="4 7" id="KW-1133">Transmembrane helix</keyword>
<evidence type="ECO:0000256" key="3">
    <source>
        <dbReference type="ARBA" id="ARBA00022692"/>
    </source>
</evidence>
<feature type="region of interest" description="Disordered" evidence="6">
    <location>
        <begin position="1"/>
        <end position="22"/>
    </location>
</feature>
<evidence type="ECO:0000313" key="9">
    <source>
        <dbReference type="EMBL" id="GAO50942.1"/>
    </source>
</evidence>
<dbReference type="EMBL" id="BACD03000039">
    <property type="protein sequence ID" value="GAO50942.1"/>
    <property type="molecule type" value="Genomic_DNA"/>
</dbReference>
<evidence type="ECO:0000313" key="10">
    <source>
        <dbReference type="Proteomes" id="UP000033140"/>
    </source>
</evidence>
<reference evidence="9 10" key="3">
    <citation type="journal article" date="2015" name="Genome Announc.">
        <title>Draft Genome Sequence of the Archiascomycetous Yeast Saitoella complicata.</title>
        <authorList>
            <person name="Yamauchi K."/>
            <person name="Kondo S."/>
            <person name="Hamamoto M."/>
            <person name="Takahashi Y."/>
            <person name="Ogura Y."/>
            <person name="Hayashi T."/>
            <person name="Nishida H."/>
        </authorList>
    </citation>
    <scope>NUCLEOTIDE SEQUENCE [LARGE SCALE GENOMIC DNA]</scope>
    <source>
        <strain evidence="9 10">NRRL Y-17804</strain>
    </source>
</reference>
<keyword evidence="5 7" id="KW-0472">Membrane</keyword>
<feature type="compositionally biased region" description="Polar residues" evidence="6">
    <location>
        <begin position="1"/>
        <end position="10"/>
    </location>
</feature>
<evidence type="ECO:0000256" key="5">
    <source>
        <dbReference type="ARBA" id="ARBA00023136"/>
    </source>
</evidence>
<evidence type="ECO:0000256" key="1">
    <source>
        <dbReference type="ARBA" id="ARBA00004651"/>
    </source>
</evidence>
<dbReference type="GO" id="GO:0005886">
    <property type="term" value="C:plasma membrane"/>
    <property type="evidence" value="ECO:0007669"/>
    <property type="project" value="UniProtKB-SubCell"/>
</dbReference>
<keyword evidence="2" id="KW-1003">Cell membrane</keyword>
<name>A0A0E9NM42_SAICN</name>
<evidence type="ECO:0000259" key="8">
    <source>
        <dbReference type="Pfam" id="PF13396"/>
    </source>
</evidence>
<organism evidence="9 10">
    <name type="scientific">Saitoella complicata (strain BCRC 22490 / CBS 7301 / JCM 7358 / NBRC 10748 / NRRL Y-17804)</name>
    <dbReference type="NCBI Taxonomy" id="698492"/>
    <lineage>
        <taxon>Eukaryota</taxon>
        <taxon>Fungi</taxon>
        <taxon>Dikarya</taxon>
        <taxon>Ascomycota</taxon>
        <taxon>Taphrinomycotina</taxon>
        <taxon>Taphrinomycotina incertae sedis</taxon>
        <taxon>Saitoella</taxon>
    </lineage>
</organism>
<dbReference type="InterPro" id="IPR027379">
    <property type="entry name" value="CLS_N"/>
</dbReference>
<evidence type="ECO:0000256" key="4">
    <source>
        <dbReference type="ARBA" id="ARBA00022989"/>
    </source>
</evidence>
<comment type="caution">
    <text evidence="9">The sequence shown here is derived from an EMBL/GenBank/DDBJ whole genome shotgun (WGS) entry which is preliminary data.</text>
</comment>
<reference evidence="9 10" key="2">
    <citation type="journal article" date="2014" name="J. Gen. Appl. Microbiol.">
        <title>The early diverging ascomycetous budding yeast Saitoella complicata has three histone deacetylases belonging to the Clr6, Hos2, and Rpd3 lineages.</title>
        <authorList>
            <person name="Nishida H."/>
            <person name="Matsumoto T."/>
            <person name="Kondo S."/>
            <person name="Hamamoto M."/>
            <person name="Yoshikawa H."/>
        </authorList>
    </citation>
    <scope>NUCLEOTIDE SEQUENCE [LARGE SCALE GENOMIC DNA]</scope>
    <source>
        <strain evidence="9 10">NRRL Y-17804</strain>
    </source>
</reference>
<keyword evidence="10" id="KW-1185">Reference proteome</keyword>
<evidence type="ECO:0000256" key="7">
    <source>
        <dbReference type="SAM" id="Phobius"/>
    </source>
</evidence>
<evidence type="ECO:0000256" key="2">
    <source>
        <dbReference type="ARBA" id="ARBA00022475"/>
    </source>
</evidence>
<accession>A0A0E9NM42</accession>
<keyword evidence="3 7" id="KW-0812">Transmembrane</keyword>
<comment type="subcellular location">
    <subcellularLocation>
        <location evidence="1">Cell membrane</location>
        <topology evidence="1">Multi-pass membrane protein</topology>
    </subcellularLocation>
</comment>
<gene>
    <name evidence="9" type="ORF">G7K_5061-t1</name>
</gene>
<dbReference type="OMA" id="CAMAEEM"/>
<dbReference type="Proteomes" id="UP000033140">
    <property type="component" value="Unassembled WGS sequence"/>
</dbReference>
<feature type="transmembrane region" description="Helical" evidence="7">
    <location>
        <begin position="44"/>
        <end position="62"/>
    </location>
</feature>
<dbReference type="AlphaFoldDB" id="A0A0E9NM42"/>
<feature type="transmembrane region" description="Helical" evidence="7">
    <location>
        <begin position="82"/>
        <end position="103"/>
    </location>
</feature>
<feature type="domain" description="Cardiolipin synthase N-terminal" evidence="8">
    <location>
        <begin position="95"/>
        <end position="136"/>
    </location>
</feature>
<dbReference type="Pfam" id="PF13396">
    <property type="entry name" value="PLDc_N"/>
    <property type="match status" value="1"/>
</dbReference>
<sequence length="152" mass="16427">MTATGPTSTALLHPKIPGSPINTTSSLQPIPIPFLRQALPIAQMLTNLLALFTFLFTLLSSVRAEDFVDATIAAGHGNAWKYGTGGGLIGLIVFVLDVMVFIEVVKSTRPTSHKLLWIAVVFFFPVLGLILYALFSNREGHRSSGADYETLP</sequence>
<reference evidence="9 10" key="1">
    <citation type="journal article" date="2011" name="J. Gen. Appl. Microbiol.">
        <title>Draft genome sequencing of the enigmatic yeast Saitoella complicata.</title>
        <authorList>
            <person name="Nishida H."/>
            <person name="Hamamoto M."/>
            <person name="Sugiyama J."/>
        </authorList>
    </citation>
    <scope>NUCLEOTIDE SEQUENCE [LARGE SCALE GENOMIC DNA]</scope>
    <source>
        <strain evidence="9 10">NRRL Y-17804</strain>
    </source>
</reference>
<proteinExistence type="predicted"/>
<evidence type="ECO:0000256" key="6">
    <source>
        <dbReference type="SAM" id="MobiDB-lite"/>
    </source>
</evidence>